<keyword evidence="3" id="KW-0677">Repeat</keyword>
<dbReference type="SUPFAM" id="SSF50978">
    <property type="entry name" value="WD40 repeat-like"/>
    <property type="match status" value="1"/>
</dbReference>
<evidence type="ECO:0000256" key="1">
    <source>
        <dbReference type="ARBA" id="ARBA00004906"/>
    </source>
</evidence>
<dbReference type="EMBL" id="BPWL01000002">
    <property type="protein sequence ID" value="GJJ07363.1"/>
    <property type="molecule type" value="Genomic_DNA"/>
</dbReference>
<dbReference type="PROSITE" id="PS50082">
    <property type="entry name" value="WD_REPEATS_2"/>
    <property type="match status" value="2"/>
</dbReference>
<dbReference type="GO" id="GO:0043161">
    <property type="term" value="P:proteasome-mediated ubiquitin-dependent protein catabolic process"/>
    <property type="evidence" value="ECO:0007669"/>
    <property type="project" value="TreeGrafter"/>
</dbReference>
<dbReference type="InterPro" id="IPR036322">
    <property type="entry name" value="WD40_repeat_dom_sf"/>
</dbReference>
<comment type="caution">
    <text evidence="7">The sequence shown here is derived from an EMBL/GenBank/DDBJ whole genome shotgun (WGS) entry which is preliminary data.</text>
</comment>
<dbReference type="SMART" id="SM00320">
    <property type="entry name" value="WD40"/>
    <property type="match status" value="4"/>
</dbReference>
<dbReference type="PROSITE" id="PS50294">
    <property type="entry name" value="WD_REPEATS_REGION"/>
    <property type="match status" value="1"/>
</dbReference>
<evidence type="ECO:0000313" key="7">
    <source>
        <dbReference type="EMBL" id="GJJ07363.1"/>
    </source>
</evidence>
<dbReference type="InterPro" id="IPR019775">
    <property type="entry name" value="WD40_repeat_CS"/>
</dbReference>
<dbReference type="InterPro" id="IPR051865">
    <property type="entry name" value="WD-repeat_CDT2_adapter"/>
</dbReference>
<evidence type="ECO:0000256" key="4">
    <source>
        <dbReference type="ARBA" id="ARBA00022786"/>
    </source>
</evidence>
<dbReference type="GO" id="GO:0030674">
    <property type="term" value="F:protein-macromolecule adaptor activity"/>
    <property type="evidence" value="ECO:0007669"/>
    <property type="project" value="TreeGrafter"/>
</dbReference>
<dbReference type="AlphaFoldDB" id="A0AAV5A3X8"/>
<evidence type="ECO:0000256" key="5">
    <source>
        <dbReference type="ARBA" id="ARBA00038344"/>
    </source>
</evidence>
<accession>A0AAV5A3X8</accession>
<dbReference type="PANTHER" id="PTHR22852:SF0">
    <property type="entry name" value="DENTICLELESS PROTEIN HOMOLOG"/>
    <property type="match status" value="1"/>
</dbReference>
<name>A0AAV5A3X8_9AGAM</name>
<dbReference type="Proteomes" id="UP001050691">
    <property type="component" value="Unassembled WGS sequence"/>
</dbReference>
<comment type="pathway">
    <text evidence="1">Protein modification; protein ubiquitination.</text>
</comment>
<dbReference type="PANTHER" id="PTHR22852">
    <property type="entry name" value="LETHAL 2 DENTICLELESS PROTEIN RETINOIC ACID-REGULATED NUCLEAR MATRIX-ASSOCIATED PROTEIN"/>
    <property type="match status" value="1"/>
</dbReference>
<comment type="similarity">
    <text evidence="5">Belongs to the WD repeat cdt2 family.</text>
</comment>
<dbReference type="PROSITE" id="PS00678">
    <property type="entry name" value="WD_REPEATS_1"/>
    <property type="match status" value="1"/>
</dbReference>
<evidence type="ECO:0000313" key="8">
    <source>
        <dbReference type="Proteomes" id="UP001050691"/>
    </source>
</evidence>
<evidence type="ECO:0000256" key="3">
    <source>
        <dbReference type="ARBA" id="ARBA00022737"/>
    </source>
</evidence>
<dbReference type="GO" id="GO:0005634">
    <property type="term" value="C:nucleus"/>
    <property type="evidence" value="ECO:0007669"/>
    <property type="project" value="TreeGrafter"/>
</dbReference>
<dbReference type="Gene3D" id="2.130.10.10">
    <property type="entry name" value="YVTN repeat-like/Quinoprotein amine dehydrogenase"/>
    <property type="match status" value="2"/>
</dbReference>
<gene>
    <name evidence="7" type="ORF">Clacol_001565</name>
</gene>
<feature type="repeat" description="WD" evidence="6">
    <location>
        <begin position="163"/>
        <end position="204"/>
    </location>
</feature>
<dbReference type="Pfam" id="PF00400">
    <property type="entry name" value="WD40"/>
    <property type="match status" value="4"/>
</dbReference>
<protein>
    <submittedName>
        <fullName evidence="7">Uncharacterized protein</fullName>
    </submittedName>
</protein>
<dbReference type="InterPro" id="IPR001680">
    <property type="entry name" value="WD40_rpt"/>
</dbReference>
<dbReference type="InterPro" id="IPR015943">
    <property type="entry name" value="WD40/YVTN_repeat-like_dom_sf"/>
</dbReference>
<evidence type="ECO:0000256" key="6">
    <source>
        <dbReference type="PROSITE-ProRule" id="PRU00221"/>
    </source>
</evidence>
<proteinExistence type="inferred from homology"/>
<sequence>MSNPLRRAFFDRTNLTNVDSRKEVPLRRKFGETSAIPNKRARLDTSTTTEERILDTRRNLSETPFRKLKIKQKYGYYSKGVTTSLSSRPILSSFVSSQKSDRYCLHLRDDINTHSVAFSCSFSRGAKRGTSTLLSIGTQDGAVEILNTKSRLDWEAEPQRNILQIHDSAIFDLKYSLDDEYIATASHDSSCRITSLSTQQCTAVLVGHTGSVKSLDWFPDHNSLLCTGARDGSIRIWDIRCSSLKTTVSNGISPSYVIHDAHAENTSTEKKKKAASIKGITSVVIIPGTSEIVSSSSSDGPRTLLIRYRKLRHWDLRYVKDCWTVTDLGGNLDDPTLASGLRSRGVSGLALGSNLSAGYIWSIAADSRYTLPLKAPYSYQPKAFSHPNLTVKSFYVKLAASPCGRWLACGSSSGGTYIWDVNDRSSSSPIELISSTKEVGSLDWAFDTLATCCDDGTVRIWRPNLDIASQCRANPEEEKWNWFWSKDL</sequence>
<reference evidence="7" key="1">
    <citation type="submission" date="2021-10" db="EMBL/GenBank/DDBJ databases">
        <title>De novo Genome Assembly of Clathrus columnatus (Basidiomycota, Fungi) Using Illumina and Nanopore Sequence Data.</title>
        <authorList>
            <person name="Ogiso-Tanaka E."/>
            <person name="Itagaki H."/>
            <person name="Hosoya T."/>
            <person name="Hosaka K."/>
        </authorList>
    </citation>
    <scope>NUCLEOTIDE SEQUENCE</scope>
    <source>
        <strain evidence="7">MO-923</strain>
    </source>
</reference>
<keyword evidence="2 6" id="KW-0853">WD repeat</keyword>
<keyword evidence="4" id="KW-0833">Ubl conjugation pathway</keyword>
<evidence type="ECO:0000256" key="2">
    <source>
        <dbReference type="ARBA" id="ARBA00022574"/>
    </source>
</evidence>
<feature type="repeat" description="WD" evidence="6">
    <location>
        <begin position="205"/>
        <end position="247"/>
    </location>
</feature>
<organism evidence="7 8">
    <name type="scientific">Clathrus columnatus</name>
    <dbReference type="NCBI Taxonomy" id="1419009"/>
    <lineage>
        <taxon>Eukaryota</taxon>
        <taxon>Fungi</taxon>
        <taxon>Dikarya</taxon>
        <taxon>Basidiomycota</taxon>
        <taxon>Agaricomycotina</taxon>
        <taxon>Agaricomycetes</taxon>
        <taxon>Phallomycetidae</taxon>
        <taxon>Phallales</taxon>
        <taxon>Clathraceae</taxon>
        <taxon>Clathrus</taxon>
    </lineage>
</organism>
<keyword evidence="8" id="KW-1185">Reference proteome</keyword>